<feature type="domain" description="Major facilitator superfamily (MFS) profile" evidence="8">
    <location>
        <begin position="17"/>
        <end position="405"/>
    </location>
</feature>
<proteinExistence type="predicted"/>
<dbReference type="Gene3D" id="1.20.1250.20">
    <property type="entry name" value="MFS general substrate transporter like domains"/>
    <property type="match status" value="2"/>
</dbReference>
<dbReference type="AlphaFoldDB" id="A0AAN0M4T1"/>
<evidence type="ECO:0000256" key="5">
    <source>
        <dbReference type="ARBA" id="ARBA00022989"/>
    </source>
</evidence>
<evidence type="ECO:0000313" key="10">
    <source>
        <dbReference type="Proteomes" id="UP001451782"/>
    </source>
</evidence>
<feature type="transmembrane region" description="Helical" evidence="7">
    <location>
        <begin position="55"/>
        <end position="76"/>
    </location>
</feature>
<gene>
    <name evidence="9" type="ORF">AABB28_14390</name>
</gene>
<dbReference type="InterPro" id="IPR020846">
    <property type="entry name" value="MFS_dom"/>
</dbReference>
<evidence type="ECO:0000259" key="8">
    <source>
        <dbReference type="PROSITE" id="PS50850"/>
    </source>
</evidence>
<keyword evidence="4 7" id="KW-0812">Transmembrane</keyword>
<evidence type="ECO:0000256" key="4">
    <source>
        <dbReference type="ARBA" id="ARBA00022692"/>
    </source>
</evidence>
<feature type="transmembrane region" description="Helical" evidence="7">
    <location>
        <begin position="349"/>
        <end position="371"/>
    </location>
</feature>
<feature type="transmembrane region" description="Helical" evidence="7">
    <location>
        <begin position="170"/>
        <end position="192"/>
    </location>
</feature>
<evidence type="ECO:0000313" key="9">
    <source>
        <dbReference type="EMBL" id="WZU63038.1"/>
    </source>
</evidence>
<dbReference type="PANTHER" id="PTHR23517">
    <property type="entry name" value="RESISTANCE PROTEIN MDTM, PUTATIVE-RELATED-RELATED"/>
    <property type="match status" value="1"/>
</dbReference>
<feature type="transmembrane region" description="Helical" evidence="7">
    <location>
        <begin position="107"/>
        <end position="130"/>
    </location>
</feature>
<evidence type="ECO:0000256" key="3">
    <source>
        <dbReference type="ARBA" id="ARBA00022475"/>
    </source>
</evidence>
<dbReference type="InterPro" id="IPR011701">
    <property type="entry name" value="MFS"/>
</dbReference>
<sequence length="411" mass="44655">MSRQPGYFRFIRDNFPFLATGFLLSFLSSFGQTFFISIFGGEIREAYGLTNGDWGLIYMVGTGASAILMVFAGGLADRFRVRTLGIVVILLLASACLFMAFNAVAALLPFVIFALRFTGQGMTTHVATVAMSRWFIATRGRALAVAAFGFMLGEAALPLTMVWLKSMIDWRTLWVCFAVFCVLACFVLYRLLRLERTPQSMAKTSQSTGMGGHHLTRAEALRHPLFWAMVPAVMSFSGFGTAFWFHQVHFAEIKGWSHLALVSVFPLGTVALLISTIGYGWAVDRFGATRLLPIYLIPLVIAFILHRYAPSLGWTALAVVLMGIAGGGQSTLLNACWAEFYGTRHIGAIKAAAAALMVLGSAIGPGLSGWLIDQGVGFEEQQLGYAATFAFAALILIVPTRNARRALAVSP</sequence>
<feature type="transmembrane region" description="Helical" evidence="7">
    <location>
        <begin position="142"/>
        <end position="164"/>
    </location>
</feature>
<keyword evidence="2" id="KW-0813">Transport</keyword>
<evidence type="ECO:0000256" key="7">
    <source>
        <dbReference type="SAM" id="Phobius"/>
    </source>
</evidence>
<feature type="transmembrane region" description="Helical" evidence="7">
    <location>
        <begin position="291"/>
        <end position="309"/>
    </location>
</feature>
<feature type="transmembrane region" description="Helical" evidence="7">
    <location>
        <begin position="225"/>
        <end position="246"/>
    </location>
</feature>
<dbReference type="InterPro" id="IPR036259">
    <property type="entry name" value="MFS_trans_sf"/>
</dbReference>
<comment type="subcellular location">
    <subcellularLocation>
        <location evidence="1">Cell membrane</location>
        <topology evidence="1">Multi-pass membrane protein</topology>
    </subcellularLocation>
</comment>
<dbReference type="InterPro" id="IPR050171">
    <property type="entry name" value="MFS_Transporters"/>
</dbReference>
<keyword evidence="5 7" id="KW-1133">Transmembrane helix</keyword>
<keyword evidence="10" id="KW-1185">Reference proteome</keyword>
<dbReference type="RefSeq" id="WP_342069435.1">
    <property type="nucleotide sequence ID" value="NZ_CP151762.1"/>
</dbReference>
<organism evidence="9 10">
    <name type="scientific">Yoonia algicola</name>
    <dbReference type="NCBI Taxonomy" id="3137368"/>
    <lineage>
        <taxon>Bacteria</taxon>
        <taxon>Pseudomonadati</taxon>
        <taxon>Pseudomonadota</taxon>
        <taxon>Alphaproteobacteria</taxon>
        <taxon>Rhodobacterales</taxon>
        <taxon>Paracoccaceae</taxon>
        <taxon>Yoonia</taxon>
    </lineage>
</organism>
<feature type="transmembrane region" description="Helical" evidence="7">
    <location>
        <begin position="315"/>
        <end position="337"/>
    </location>
</feature>
<feature type="transmembrane region" description="Helical" evidence="7">
    <location>
        <begin position="258"/>
        <end position="279"/>
    </location>
</feature>
<dbReference type="Pfam" id="PF07690">
    <property type="entry name" value="MFS_1"/>
    <property type="match status" value="1"/>
</dbReference>
<dbReference type="GO" id="GO:0022857">
    <property type="term" value="F:transmembrane transporter activity"/>
    <property type="evidence" value="ECO:0007669"/>
    <property type="project" value="InterPro"/>
</dbReference>
<evidence type="ECO:0000256" key="1">
    <source>
        <dbReference type="ARBA" id="ARBA00004651"/>
    </source>
</evidence>
<name>A0AAN0M4T1_9RHOB</name>
<feature type="transmembrane region" description="Helical" evidence="7">
    <location>
        <begin position="383"/>
        <end position="400"/>
    </location>
</feature>
<evidence type="ECO:0000256" key="2">
    <source>
        <dbReference type="ARBA" id="ARBA00022448"/>
    </source>
</evidence>
<protein>
    <submittedName>
        <fullName evidence="9">MFS transporter</fullName>
    </submittedName>
</protein>
<feature type="transmembrane region" description="Helical" evidence="7">
    <location>
        <begin position="83"/>
        <end position="101"/>
    </location>
</feature>
<dbReference type="PROSITE" id="PS50850">
    <property type="entry name" value="MFS"/>
    <property type="match status" value="1"/>
</dbReference>
<dbReference type="GO" id="GO:0005886">
    <property type="term" value="C:plasma membrane"/>
    <property type="evidence" value="ECO:0007669"/>
    <property type="project" value="UniProtKB-SubCell"/>
</dbReference>
<evidence type="ECO:0000256" key="6">
    <source>
        <dbReference type="ARBA" id="ARBA00023136"/>
    </source>
</evidence>
<accession>A0AAN0M4T1</accession>
<keyword evidence="3" id="KW-1003">Cell membrane</keyword>
<dbReference type="EMBL" id="CP151762">
    <property type="protein sequence ID" value="WZU63038.1"/>
    <property type="molecule type" value="Genomic_DNA"/>
</dbReference>
<reference evidence="9 10" key="1">
    <citation type="submission" date="2024-04" db="EMBL/GenBank/DDBJ databases">
        <title>Phylogenomic analyses of a clade within the roseobacter group suggest taxonomic reassignments of species of the genera Aestuariivita, Citreicella, Loktanella, Nautella, Pelagibaca, Ruegeria, Thalassobius, Thiobacimonas and Tropicibacter, and the proposal o.</title>
        <authorList>
            <person name="Jeon C.O."/>
        </authorList>
    </citation>
    <scope>NUCLEOTIDE SEQUENCE [LARGE SCALE GENOMIC DNA]</scope>
    <source>
        <strain evidence="9 10">G8-12</strain>
    </source>
</reference>
<keyword evidence="6 7" id="KW-0472">Membrane</keyword>
<dbReference type="KEGG" id="yag:AABB28_14390"/>
<dbReference type="Proteomes" id="UP001451782">
    <property type="component" value="Chromosome"/>
</dbReference>
<dbReference type="SUPFAM" id="SSF103473">
    <property type="entry name" value="MFS general substrate transporter"/>
    <property type="match status" value="1"/>
</dbReference>